<dbReference type="SUPFAM" id="SSF53335">
    <property type="entry name" value="S-adenosyl-L-methionine-dependent methyltransferases"/>
    <property type="match status" value="1"/>
</dbReference>
<dbReference type="PANTHER" id="PTHR43861">
    <property type="entry name" value="TRANS-ACONITATE 2-METHYLTRANSFERASE-RELATED"/>
    <property type="match status" value="1"/>
</dbReference>
<dbReference type="GO" id="GO:0032259">
    <property type="term" value="P:methylation"/>
    <property type="evidence" value="ECO:0007669"/>
    <property type="project" value="UniProtKB-KW"/>
</dbReference>
<keyword evidence="1 3" id="KW-0808">Transferase</keyword>
<accession>A0A5S4FU06</accession>
<dbReference type="Proteomes" id="UP000306628">
    <property type="component" value="Unassembled WGS sequence"/>
</dbReference>
<protein>
    <submittedName>
        <fullName evidence="3">Methyltransferase domain-containing protein</fullName>
    </submittedName>
</protein>
<dbReference type="InterPro" id="IPR029063">
    <property type="entry name" value="SAM-dependent_MTases_sf"/>
</dbReference>
<evidence type="ECO:0000313" key="3">
    <source>
        <dbReference type="EMBL" id="TMR23621.1"/>
    </source>
</evidence>
<evidence type="ECO:0000259" key="2">
    <source>
        <dbReference type="Pfam" id="PF13649"/>
    </source>
</evidence>
<evidence type="ECO:0000313" key="4">
    <source>
        <dbReference type="Proteomes" id="UP000306628"/>
    </source>
</evidence>
<dbReference type="Gene3D" id="3.40.50.150">
    <property type="entry name" value="Vaccinia Virus protein VP39"/>
    <property type="match status" value="1"/>
</dbReference>
<dbReference type="EMBL" id="VCKX01000252">
    <property type="protein sequence ID" value="TMR23621.1"/>
    <property type="molecule type" value="Genomic_DNA"/>
</dbReference>
<dbReference type="PANTHER" id="PTHR43861:SF3">
    <property type="entry name" value="PUTATIVE (AFU_ORTHOLOGUE AFUA_2G14390)-RELATED"/>
    <property type="match status" value="1"/>
</dbReference>
<evidence type="ECO:0000256" key="1">
    <source>
        <dbReference type="ARBA" id="ARBA00022679"/>
    </source>
</evidence>
<dbReference type="CDD" id="cd02440">
    <property type="entry name" value="AdoMet_MTases"/>
    <property type="match status" value="1"/>
</dbReference>
<gene>
    <name evidence="3" type="ORF">ETD85_47585</name>
</gene>
<organism evidence="3 4">
    <name type="scientific">Nonomuraea zeae</name>
    <dbReference type="NCBI Taxonomy" id="1642303"/>
    <lineage>
        <taxon>Bacteria</taxon>
        <taxon>Bacillati</taxon>
        <taxon>Actinomycetota</taxon>
        <taxon>Actinomycetes</taxon>
        <taxon>Streptosporangiales</taxon>
        <taxon>Streptosporangiaceae</taxon>
        <taxon>Nonomuraea</taxon>
    </lineage>
</organism>
<keyword evidence="3" id="KW-0489">Methyltransferase</keyword>
<feature type="domain" description="Methyltransferase" evidence="2">
    <location>
        <begin position="52"/>
        <end position="145"/>
    </location>
</feature>
<comment type="caution">
    <text evidence="3">The sequence shown here is derived from an EMBL/GenBank/DDBJ whole genome shotgun (WGS) entry which is preliminary data.</text>
</comment>
<dbReference type="GO" id="GO:0008168">
    <property type="term" value="F:methyltransferase activity"/>
    <property type="evidence" value="ECO:0007669"/>
    <property type="project" value="UniProtKB-KW"/>
</dbReference>
<dbReference type="OrthoDB" id="7032234at2"/>
<name>A0A5S4FU06_9ACTN</name>
<dbReference type="AlphaFoldDB" id="A0A5S4FU06"/>
<reference evidence="3 4" key="1">
    <citation type="submission" date="2019-05" db="EMBL/GenBank/DDBJ databases">
        <title>Draft genome sequence of Nonomuraea zeae DSM 100528.</title>
        <authorList>
            <person name="Saricaoglu S."/>
            <person name="Isik K."/>
        </authorList>
    </citation>
    <scope>NUCLEOTIDE SEQUENCE [LARGE SCALE GENOMIC DNA]</scope>
    <source>
        <strain evidence="3 4">DSM 100528</strain>
    </source>
</reference>
<dbReference type="RefSeq" id="WP_138696461.1">
    <property type="nucleotide sequence ID" value="NZ_JBHSAZ010000089.1"/>
</dbReference>
<proteinExistence type="predicted"/>
<dbReference type="InterPro" id="IPR041698">
    <property type="entry name" value="Methyltransf_25"/>
</dbReference>
<keyword evidence="4" id="KW-1185">Reference proteome</keyword>
<sequence length="277" mass="30015">MTHQAGAPHDPTYLLGSSPAERERLLAQCDLLRDASRDLLSRLPLPDAAHALDVGCGPLGILDLLGEAVGPHGTVVGLDNDQQMIAWARQSIAERNLANVSTVCGTLPLDGEPRFDLVHCRLLLINNADPQGIVAAMVAATRPGGWIAVQEFDWATWQCDPPHPAWDRLKTLLASVFGGDVHIGARLPALLRAAGAGDGVEIDAYTYYWRARDLYQGLLLHFADIFRERLASLGVTPDHLASLVSALREHLARPGTVVRESLLVQAWARVPARPLQP</sequence>
<dbReference type="Pfam" id="PF13649">
    <property type="entry name" value="Methyltransf_25"/>
    <property type="match status" value="1"/>
</dbReference>